<sequence>MTPRMLRGCVHFGGLKINLEELRIVCRSLSTALKIPRTHCCGSCEFFRFHPMGCPFKGFFSHGKKSFSLQAYSALYTSGSLMLCLPRPPHHLTLILLPIHLISHQISKTASRKPLSPWGEGLRLVEDAHLKIKFLLTSLVSKGKPRELWKRVLDQTRTQILVKLKDA</sequence>
<comment type="caution">
    <text evidence="1">The sequence shown here is derived from an EMBL/GenBank/DDBJ whole genome shotgun (WGS) entry which is preliminary data.</text>
</comment>
<dbReference type="AlphaFoldDB" id="A0A8J5CZI0"/>
<protein>
    <submittedName>
        <fullName evidence="1">Uncharacterized protein</fullName>
    </submittedName>
</protein>
<proteinExistence type="predicted"/>
<evidence type="ECO:0000313" key="2">
    <source>
        <dbReference type="Proteomes" id="UP000770661"/>
    </source>
</evidence>
<evidence type="ECO:0000313" key="1">
    <source>
        <dbReference type="EMBL" id="KAG0727099.1"/>
    </source>
</evidence>
<dbReference type="EMBL" id="JACEEZ010003710">
    <property type="protein sequence ID" value="KAG0727099.1"/>
    <property type="molecule type" value="Genomic_DNA"/>
</dbReference>
<accession>A0A8J5CZI0</accession>
<gene>
    <name evidence="1" type="ORF">GWK47_035352</name>
</gene>
<dbReference type="Proteomes" id="UP000770661">
    <property type="component" value="Unassembled WGS sequence"/>
</dbReference>
<keyword evidence="2" id="KW-1185">Reference proteome</keyword>
<organism evidence="1 2">
    <name type="scientific">Chionoecetes opilio</name>
    <name type="common">Atlantic snow crab</name>
    <name type="synonym">Cancer opilio</name>
    <dbReference type="NCBI Taxonomy" id="41210"/>
    <lineage>
        <taxon>Eukaryota</taxon>
        <taxon>Metazoa</taxon>
        <taxon>Ecdysozoa</taxon>
        <taxon>Arthropoda</taxon>
        <taxon>Crustacea</taxon>
        <taxon>Multicrustacea</taxon>
        <taxon>Malacostraca</taxon>
        <taxon>Eumalacostraca</taxon>
        <taxon>Eucarida</taxon>
        <taxon>Decapoda</taxon>
        <taxon>Pleocyemata</taxon>
        <taxon>Brachyura</taxon>
        <taxon>Eubrachyura</taxon>
        <taxon>Majoidea</taxon>
        <taxon>Majidae</taxon>
        <taxon>Chionoecetes</taxon>
    </lineage>
</organism>
<name>A0A8J5CZI0_CHIOP</name>
<reference evidence="1" key="1">
    <citation type="submission" date="2020-07" db="EMBL/GenBank/DDBJ databases">
        <title>The High-quality genome of the commercially important snow crab, Chionoecetes opilio.</title>
        <authorList>
            <person name="Jeong J.-H."/>
            <person name="Ryu S."/>
        </authorList>
    </citation>
    <scope>NUCLEOTIDE SEQUENCE</scope>
    <source>
        <strain evidence="1">MADBK_172401_WGS</strain>
        <tissue evidence="1">Digestive gland</tissue>
    </source>
</reference>